<gene>
    <name evidence="2" type="ORF">NW768_008019</name>
</gene>
<evidence type="ECO:0000313" key="3">
    <source>
        <dbReference type="Proteomes" id="UP001152024"/>
    </source>
</evidence>
<feature type="transmembrane region" description="Helical" evidence="1">
    <location>
        <begin position="7"/>
        <end position="27"/>
    </location>
</feature>
<sequence length="101" mass="11858">MHWKEQAKYAAIVIGGLIFIGIVVASGHHKTPNPDLDIEIDEHFRNHHRRLPKVPKSQQKRKEGEGWWINGDEYPGRCEFTKEDAECRDIYCPKHRKKENV</sequence>
<proteinExistence type="predicted"/>
<keyword evidence="1" id="KW-0472">Membrane</keyword>
<keyword evidence="1" id="KW-1133">Transmembrane helix</keyword>
<dbReference type="Proteomes" id="UP001152024">
    <property type="component" value="Unassembled WGS sequence"/>
</dbReference>
<keyword evidence="3" id="KW-1185">Reference proteome</keyword>
<evidence type="ECO:0000313" key="2">
    <source>
        <dbReference type="EMBL" id="KAJ4127747.1"/>
    </source>
</evidence>
<evidence type="ECO:0000256" key="1">
    <source>
        <dbReference type="SAM" id="Phobius"/>
    </source>
</evidence>
<keyword evidence="1" id="KW-0812">Transmembrane</keyword>
<comment type="caution">
    <text evidence="2">The sequence shown here is derived from an EMBL/GenBank/DDBJ whole genome shotgun (WGS) entry which is preliminary data.</text>
</comment>
<name>A0ABQ8R5Z4_FUSEQ</name>
<accession>A0ABQ8R5Z4</accession>
<protein>
    <submittedName>
        <fullName evidence="2">Uncharacterized protein</fullName>
    </submittedName>
</protein>
<dbReference type="EMBL" id="JAOQBH010000012">
    <property type="protein sequence ID" value="KAJ4127747.1"/>
    <property type="molecule type" value="Genomic_DNA"/>
</dbReference>
<reference evidence="2" key="1">
    <citation type="submission" date="2022-09" db="EMBL/GenBank/DDBJ databases">
        <title>Fusarium specimens isolated from Avocado Roots.</title>
        <authorList>
            <person name="Stajich J."/>
            <person name="Roper C."/>
            <person name="Heimlech-Rivalta G."/>
        </authorList>
    </citation>
    <scope>NUCLEOTIDE SEQUENCE</scope>
    <source>
        <strain evidence="2">CF00095</strain>
    </source>
</reference>
<organism evidence="2 3">
    <name type="scientific">Fusarium equiseti</name>
    <name type="common">Fusarium scirpi</name>
    <dbReference type="NCBI Taxonomy" id="61235"/>
    <lineage>
        <taxon>Eukaryota</taxon>
        <taxon>Fungi</taxon>
        <taxon>Dikarya</taxon>
        <taxon>Ascomycota</taxon>
        <taxon>Pezizomycotina</taxon>
        <taxon>Sordariomycetes</taxon>
        <taxon>Hypocreomycetidae</taxon>
        <taxon>Hypocreales</taxon>
        <taxon>Nectriaceae</taxon>
        <taxon>Fusarium</taxon>
        <taxon>Fusarium incarnatum-equiseti species complex</taxon>
    </lineage>
</organism>